<name>A0A0A3I096_9BACL</name>
<reference evidence="1 2" key="1">
    <citation type="submission" date="2014-02" db="EMBL/GenBank/DDBJ databases">
        <title>Draft genome sequence of Lysinibacillus sinduriensis JCM 15800.</title>
        <authorList>
            <person name="Zhang F."/>
            <person name="Wang G."/>
            <person name="Zhang L."/>
        </authorList>
    </citation>
    <scope>NUCLEOTIDE SEQUENCE [LARGE SCALE GENOMIC DNA]</scope>
    <source>
        <strain evidence="1 2">JCM 15800</strain>
    </source>
</reference>
<proteinExistence type="predicted"/>
<evidence type="ECO:0000313" key="2">
    <source>
        <dbReference type="Proteomes" id="UP000030408"/>
    </source>
</evidence>
<comment type="caution">
    <text evidence="1">The sequence shown here is derived from an EMBL/GenBank/DDBJ whole genome shotgun (WGS) entry which is preliminary data.</text>
</comment>
<gene>
    <name evidence="1" type="ORF">CD33_07765</name>
</gene>
<dbReference type="OrthoDB" id="2735181at2"/>
<dbReference type="Proteomes" id="UP000030408">
    <property type="component" value="Unassembled WGS sequence"/>
</dbReference>
<organism evidence="1 2">
    <name type="scientific">Ureibacillus sinduriensis BLB-1 = JCM 15800</name>
    <dbReference type="NCBI Taxonomy" id="1384057"/>
    <lineage>
        <taxon>Bacteria</taxon>
        <taxon>Bacillati</taxon>
        <taxon>Bacillota</taxon>
        <taxon>Bacilli</taxon>
        <taxon>Bacillales</taxon>
        <taxon>Caryophanaceae</taxon>
        <taxon>Ureibacillus</taxon>
    </lineage>
</organism>
<dbReference type="eggNOG" id="ENOG5033RCW">
    <property type="taxonomic scope" value="Bacteria"/>
</dbReference>
<evidence type="ECO:0000313" key="1">
    <source>
        <dbReference type="EMBL" id="KGR76068.1"/>
    </source>
</evidence>
<accession>A0A0A3I096</accession>
<sequence>MGKKKEIKKLKDHAIADLCLIEKEFQQIVKNTSNKSGTFKWVELLSDYELEEFYGRRKDRKYATLTVELYALIEQLLKDIYKVIFESKYRNKSDVNVILDLEEKLGEFLGFKNNTKVLADIRSYIVHEEFSLKTARKSERINIKKKNRVLFKQLMKDVELYIENIEPK</sequence>
<protein>
    <submittedName>
        <fullName evidence="1">Nucleoside-diphosphate sugar epimerase</fullName>
    </submittedName>
</protein>
<dbReference type="AlphaFoldDB" id="A0A0A3I096"/>
<keyword evidence="2" id="KW-1185">Reference proteome</keyword>
<dbReference type="EMBL" id="JPVO01000047">
    <property type="protein sequence ID" value="KGR76068.1"/>
    <property type="molecule type" value="Genomic_DNA"/>
</dbReference>